<dbReference type="AlphaFoldDB" id="A0A812WKW6"/>
<comment type="caution">
    <text evidence="1">The sequence shown here is derived from an EMBL/GenBank/DDBJ whole genome shotgun (WGS) entry which is preliminary data.</text>
</comment>
<gene>
    <name evidence="1" type="primary">setd3</name>
    <name evidence="1" type="ORF">SPIL2461_LOCUS19298</name>
</gene>
<evidence type="ECO:0000313" key="2">
    <source>
        <dbReference type="Proteomes" id="UP000649617"/>
    </source>
</evidence>
<evidence type="ECO:0000313" key="1">
    <source>
        <dbReference type="EMBL" id="CAE7689360.1"/>
    </source>
</evidence>
<dbReference type="EMBL" id="CAJNIZ010044445">
    <property type="protein sequence ID" value="CAE7689360.1"/>
    <property type="molecule type" value="Genomic_DNA"/>
</dbReference>
<protein>
    <submittedName>
        <fullName evidence="1">Setd3 protein</fullName>
    </submittedName>
</protein>
<accession>A0A812WKW6</accession>
<name>A0A812WKW6_SYMPI</name>
<sequence>MDPQAAWQPLLAARVLDQRQVPHAVRSIGQATSAPRRSLADFASPAAGLLAASKIVSARRGAVKRRATDKATEKSGRSICISHEFTLEKSLTKGSSSSMDAFMRENAAEVSLQNLERIVPKADQPEILQCYMKPNDIGPYRSQLMMEVKVEVAAAGGKCNVHILDMHPGNVDKKTGEVTFDPQYKMDMESENIIEWTENGQGGLEIVNHAWSKSRMNLPWWFPLPDGFVEKAAKLMTGKVVKDGMAKVNEQIEAKFSTWLEQEKVDA</sequence>
<keyword evidence="2" id="KW-1185">Reference proteome</keyword>
<proteinExistence type="predicted"/>
<dbReference type="OrthoDB" id="426136at2759"/>
<organism evidence="1 2">
    <name type="scientific">Symbiodinium pilosum</name>
    <name type="common">Dinoflagellate</name>
    <dbReference type="NCBI Taxonomy" id="2952"/>
    <lineage>
        <taxon>Eukaryota</taxon>
        <taxon>Sar</taxon>
        <taxon>Alveolata</taxon>
        <taxon>Dinophyceae</taxon>
        <taxon>Suessiales</taxon>
        <taxon>Symbiodiniaceae</taxon>
        <taxon>Symbiodinium</taxon>
    </lineage>
</organism>
<dbReference type="Proteomes" id="UP000649617">
    <property type="component" value="Unassembled WGS sequence"/>
</dbReference>
<reference evidence="1" key="1">
    <citation type="submission" date="2021-02" db="EMBL/GenBank/DDBJ databases">
        <authorList>
            <person name="Dougan E. K."/>
            <person name="Rhodes N."/>
            <person name="Thang M."/>
            <person name="Chan C."/>
        </authorList>
    </citation>
    <scope>NUCLEOTIDE SEQUENCE</scope>
</reference>